<protein>
    <submittedName>
        <fullName evidence="3">Glycosyl transferase family 2</fullName>
    </submittedName>
</protein>
<dbReference type="HOGENOM" id="CLU_025996_0_5_0"/>
<dbReference type="AlphaFoldDB" id="F8C5S2"/>
<dbReference type="eggNOG" id="COG1216">
    <property type="taxonomic scope" value="Bacteria"/>
</dbReference>
<evidence type="ECO:0000313" key="4">
    <source>
        <dbReference type="Proteomes" id="UP000006583"/>
    </source>
</evidence>
<keyword evidence="3" id="KW-0808">Transferase</keyword>
<organism evidence="3 4">
    <name type="scientific">Thermodesulfobacterium geofontis (strain OPF15)</name>
    <dbReference type="NCBI Taxonomy" id="795359"/>
    <lineage>
        <taxon>Bacteria</taxon>
        <taxon>Pseudomonadati</taxon>
        <taxon>Thermodesulfobacteriota</taxon>
        <taxon>Thermodesulfobacteria</taxon>
        <taxon>Thermodesulfobacteriales</taxon>
        <taxon>Thermodesulfobacteriaceae</taxon>
        <taxon>Thermodesulfobacterium</taxon>
    </lineage>
</organism>
<dbReference type="CDD" id="cd00761">
    <property type="entry name" value="Glyco_tranf_GTA_type"/>
    <property type="match status" value="1"/>
</dbReference>
<dbReference type="PROSITE" id="PS50005">
    <property type="entry name" value="TPR"/>
    <property type="match status" value="1"/>
</dbReference>
<keyword evidence="4" id="KW-1185">Reference proteome</keyword>
<dbReference type="InterPro" id="IPR001173">
    <property type="entry name" value="Glyco_trans_2-like"/>
</dbReference>
<dbReference type="InterPro" id="IPR050834">
    <property type="entry name" value="Glycosyltransf_2"/>
</dbReference>
<dbReference type="EMBL" id="CP002829">
    <property type="protein sequence ID" value="AEH23058.1"/>
    <property type="molecule type" value="Genomic_DNA"/>
</dbReference>
<evidence type="ECO:0000259" key="2">
    <source>
        <dbReference type="Pfam" id="PF00535"/>
    </source>
</evidence>
<evidence type="ECO:0000256" key="1">
    <source>
        <dbReference type="PROSITE-ProRule" id="PRU00339"/>
    </source>
</evidence>
<name>F8C5S2_THEGP</name>
<dbReference type="InterPro" id="IPR029044">
    <property type="entry name" value="Nucleotide-diphossugar_trans"/>
</dbReference>
<proteinExistence type="predicted"/>
<keyword evidence="1" id="KW-0802">TPR repeat</keyword>
<sequence length="301" mass="34752">MMNNKTSNQPLVSVILPTYNRAHIVSKALQSVLAQTYRNFEVIVIDDGSTDNTKEIITNIACKDPRVKYFRNNENKGPAGARNVGINLAKGELIAFIDDDVEWFSDKLERQVNLLQTLPEDYAVVLYSGSYKIIGAGAKRYGPSKNIYPKEGDILNSLLKRNFVDTPSMLVRKNALFNVGLFDEKLPIMEDWELAIRLSKKYKFKFINEPLYISHDTPNSVNKQKGVIRARALEYILEKHMDDFKKDKKALANFYFKCGKNYILDNQKKSALKYFKLALKNDPFRIKFLIAFIKYYILNFF</sequence>
<dbReference type="GO" id="GO:0016740">
    <property type="term" value="F:transferase activity"/>
    <property type="evidence" value="ECO:0007669"/>
    <property type="project" value="UniProtKB-KW"/>
</dbReference>
<gene>
    <name evidence="3" type="ordered locus">TOPB45_0962</name>
</gene>
<dbReference type="InterPro" id="IPR019734">
    <property type="entry name" value="TPR_rpt"/>
</dbReference>
<dbReference type="Pfam" id="PF00535">
    <property type="entry name" value="Glycos_transf_2"/>
    <property type="match status" value="1"/>
</dbReference>
<dbReference type="RefSeq" id="WP_013909756.1">
    <property type="nucleotide sequence ID" value="NC_015682.1"/>
</dbReference>
<dbReference type="Gene3D" id="3.90.550.10">
    <property type="entry name" value="Spore Coat Polysaccharide Biosynthesis Protein SpsA, Chain A"/>
    <property type="match status" value="1"/>
</dbReference>
<dbReference type="Proteomes" id="UP000006583">
    <property type="component" value="Chromosome"/>
</dbReference>
<dbReference type="PANTHER" id="PTHR43685:SF11">
    <property type="entry name" value="GLYCOSYLTRANSFERASE TAGX-RELATED"/>
    <property type="match status" value="1"/>
</dbReference>
<dbReference type="SUPFAM" id="SSF53448">
    <property type="entry name" value="Nucleotide-diphospho-sugar transferases"/>
    <property type="match status" value="1"/>
</dbReference>
<feature type="domain" description="Glycosyltransferase 2-like" evidence="2">
    <location>
        <begin position="13"/>
        <end position="175"/>
    </location>
</feature>
<reference evidence="3 4" key="1">
    <citation type="journal article" date="2013" name="Genome Announc.">
        <title>Complete genome sequence of the hyperthermophilic sulfate-reducing bacterium Thermodesulfobacterium geofontis OPF15T.</title>
        <authorList>
            <person name="Elkins J.G."/>
            <person name="Hamilton-Brehm S.D."/>
            <person name="Lucas S."/>
            <person name="Han J."/>
            <person name="Lapidus A."/>
            <person name="Cheng J.F."/>
            <person name="Goodwin L.A."/>
            <person name="Pitluck S."/>
            <person name="Peters L."/>
            <person name="Mikhailova N."/>
            <person name="Davenport K.W."/>
            <person name="Detter J.C."/>
            <person name="Han C.S."/>
            <person name="Tapia R."/>
            <person name="Land M.L."/>
            <person name="Hauser L."/>
            <person name="Kyrpides N.C."/>
            <person name="Ivanova N.N."/>
            <person name="Pagani I."/>
            <person name="Bruce D."/>
            <person name="Woyke T."/>
            <person name="Cottingham R.W."/>
        </authorList>
    </citation>
    <scope>NUCLEOTIDE SEQUENCE [LARGE SCALE GENOMIC DNA]</scope>
    <source>
        <strain evidence="3 4">OPF15</strain>
    </source>
</reference>
<evidence type="ECO:0000313" key="3">
    <source>
        <dbReference type="EMBL" id="AEH23058.1"/>
    </source>
</evidence>
<dbReference type="PANTHER" id="PTHR43685">
    <property type="entry name" value="GLYCOSYLTRANSFERASE"/>
    <property type="match status" value="1"/>
</dbReference>
<accession>F8C5S2</accession>
<feature type="repeat" description="TPR" evidence="1">
    <location>
        <begin position="252"/>
        <end position="285"/>
    </location>
</feature>
<dbReference type="STRING" id="795359.TOPB45_0962"/>
<dbReference type="KEGG" id="top:TOPB45_0962"/>
<dbReference type="PATRIC" id="fig|795359.3.peg.972"/>